<name>A0A1Y2FKZ0_9FUNG</name>
<accession>A0A1Y2FKZ0</accession>
<evidence type="ECO:0000256" key="7">
    <source>
        <dbReference type="RuleBase" id="RU004020"/>
    </source>
</evidence>
<keyword evidence="6" id="KW-0539">Nucleus</keyword>
<evidence type="ECO:0000256" key="2">
    <source>
        <dbReference type="ARBA" id="ARBA00006403"/>
    </source>
</evidence>
<dbReference type="InterPro" id="IPR036390">
    <property type="entry name" value="WH_DNA-bd_sf"/>
</dbReference>
<dbReference type="SUPFAM" id="SSF46785">
    <property type="entry name" value="Winged helix' DNA-binding domain"/>
    <property type="match status" value="1"/>
</dbReference>
<feature type="non-terminal residue" evidence="9">
    <location>
        <position position="1"/>
    </location>
</feature>
<keyword evidence="3" id="KW-0805">Transcription regulation</keyword>
<dbReference type="GO" id="GO:0043565">
    <property type="term" value="F:sequence-specific DNA binding"/>
    <property type="evidence" value="ECO:0007669"/>
    <property type="project" value="InterPro"/>
</dbReference>
<protein>
    <submittedName>
        <fullName evidence="9">Winged helix DNA-binding domain-containing protein</fullName>
    </submittedName>
</protein>
<dbReference type="PANTHER" id="PTHR10015:SF427">
    <property type="entry name" value="HEAT SHOCK FACTOR PROTEIN"/>
    <property type="match status" value="1"/>
</dbReference>
<keyword evidence="10" id="KW-1185">Reference proteome</keyword>
<dbReference type="EMBL" id="MCOG01000007">
    <property type="protein sequence ID" value="ORY83445.1"/>
    <property type="molecule type" value="Genomic_DNA"/>
</dbReference>
<evidence type="ECO:0000256" key="5">
    <source>
        <dbReference type="ARBA" id="ARBA00023163"/>
    </source>
</evidence>
<evidence type="ECO:0000256" key="4">
    <source>
        <dbReference type="ARBA" id="ARBA00023125"/>
    </source>
</evidence>
<dbReference type="PANTHER" id="PTHR10015">
    <property type="entry name" value="HEAT SHOCK TRANSCRIPTION FACTOR"/>
    <property type="match status" value="1"/>
</dbReference>
<evidence type="ECO:0000313" key="9">
    <source>
        <dbReference type="EMBL" id="ORY83445.1"/>
    </source>
</evidence>
<dbReference type="PRINTS" id="PR00056">
    <property type="entry name" value="HSFDOMAIN"/>
</dbReference>
<comment type="similarity">
    <text evidence="2 7">Belongs to the HSF family.</text>
</comment>
<comment type="subcellular location">
    <subcellularLocation>
        <location evidence="1">Nucleus</location>
    </subcellularLocation>
</comment>
<dbReference type="InterPro" id="IPR036388">
    <property type="entry name" value="WH-like_DNA-bd_sf"/>
</dbReference>
<dbReference type="OrthoDB" id="60033at2759"/>
<gene>
    <name evidence="9" type="ORF">LY90DRAFT_341521</name>
</gene>
<dbReference type="FunFam" id="1.10.10.10:FF:000027">
    <property type="entry name" value="Heat shock transcription factor 1"/>
    <property type="match status" value="1"/>
</dbReference>
<keyword evidence="5" id="KW-0804">Transcription</keyword>
<evidence type="ECO:0000256" key="6">
    <source>
        <dbReference type="ARBA" id="ARBA00023242"/>
    </source>
</evidence>
<sequence>QMLSDPKQSNFIKWNDTGLSFTIRNVQGFSHNVLPLHFRHSNFSSFVRQLNMYGFHKVNKSTPSTKGNENQVWEFYHPKFIRGKPHLIEEIKRK</sequence>
<dbReference type="InterPro" id="IPR000232">
    <property type="entry name" value="HSF_DNA-bd"/>
</dbReference>
<dbReference type="STRING" id="1754190.A0A1Y2FKZ0"/>
<comment type="caution">
    <text evidence="9">The sequence shown here is derived from an EMBL/GenBank/DDBJ whole genome shotgun (WGS) entry which is preliminary data.</text>
</comment>
<proteinExistence type="inferred from homology"/>
<feature type="non-terminal residue" evidence="9">
    <location>
        <position position="94"/>
    </location>
</feature>
<keyword evidence="4 9" id="KW-0238">DNA-binding</keyword>
<dbReference type="Gene3D" id="1.10.10.10">
    <property type="entry name" value="Winged helix-like DNA-binding domain superfamily/Winged helix DNA-binding domain"/>
    <property type="match status" value="1"/>
</dbReference>
<dbReference type="GO" id="GO:0003700">
    <property type="term" value="F:DNA-binding transcription factor activity"/>
    <property type="evidence" value="ECO:0007669"/>
    <property type="project" value="InterPro"/>
</dbReference>
<evidence type="ECO:0000256" key="3">
    <source>
        <dbReference type="ARBA" id="ARBA00023015"/>
    </source>
</evidence>
<dbReference type="Proteomes" id="UP000193920">
    <property type="component" value="Unassembled WGS sequence"/>
</dbReference>
<dbReference type="AlphaFoldDB" id="A0A1Y2FKZ0"/>
<reference evidence="9 10" key="1">
    <citation type="submission" date="2016-08" db="EMBL/GenBank/DDBJ databases">
        <title>A Parts List for Fungal Cellulosomes Revealed by Comparative Genomics.</title>
        <authorList>
            <consortium name="DOE Joint Genome Institute"/>
            <person name="Haitjema C.H."/>
            <person name="Gilmore S.P."/>
            <person name="Henske J.K."/>
            <person name="Solomon K.V."/>
            <person name="De Groot R."/>
            <person name="Kuo A."/>
            <person name="Mondo S.J."/>
            <person name="Salamov A.A."/>
            <person name="Labutti K."/>
            <person name="Zhao Z."/>
            <person name="Chiniquy J."/>
            <person name="Barry K."/>
            <person name="Brewer H.M."/>
            <person name="Purvine S.O."/>
            <person name="Wright A.T."/>
            <person name="Boxma B."/>
            <person name="Van Alen T."/>
            <person name="Hackstein J.H."/>
            <person name="Baker S.E."/>
            <person name="Grigoriev I.V."/>
            <person name="O'Malley M.A."/>
        </authorList>
    </citation>
    <scope>NUCLEOTIDE SEQUENCE [LARGE SCALE GENOMIC DNA]</scope>
    <source>
        <strain evidence="9 10">G1</strain>
    </source>
</reference>
<feature type="domain" description="HSF-type DNA-binding" evidence="8">
    <location>
        <begin position="1"/>
        <end position="94"/>
    </location>
</feature>
<evidence type="ECO:0000256" key="1">
    <source>
        <dbReference type="ARBA" id="ARBA00004123"/>
    </source>
</evidence>
<evidence type="ECO:0000259" key="8">
    <source>
        <dbReference type="SMART" id="SM00415"/>
    </source>
</evidence>
<dbReference type="Pfam" id="PF00447">
    <property type="entry name" value="HSF_DNA-bind"/>
    <property type="match status" value="1"/>
</dbReference>
<evidence type="ECO:0000313" key="10">
    <source>
        <dbReference type="Proteomes" id="UP000193920"/>
    </source>
</evidence>
<organism evidence="9 10">
    <name type="scientific">Neocallimastix californiae</name>
    <dbReference type="NCBI Taxonomy" id="1754190"/>
    <lineage>
        <taxon>Eukaryota</taxon>
        <taxon>Fungi</taxon>
        <taxon>Fungi incertae sedis</taxon>
        <taxon>Chytridiomycota</taxon>
        <taxon>Chytridiomycota incertae sedis</taxon>
        <taxon>Neocallimastigomycetes</taxon>
        <taxon>Neocallimastigales</taxon>
        <taxon>Neocallimastigaceae</taxon>
        <taxon>Neocallimastix</taxon>
    </lineage>
</organism>
<dbReference type="GO" id="GO:0005634">
    <property type="term" value="C:nucleus"/>
    <property type="evidence" value="ECO:0007669"/>
    <property type="project" value="UniProtKB-SubCell"/>
</dbReference>
<dbReference type="SMART" id="SM00415">
    <property type="entry name" value="HSF"/>
    <property type="match status" value="1"/>
</dbReference>